<dbReference type="HOGENOM" id="CLU_043429_0_0_1"/>
<evidence type="ECO:0000259" key="1">
    <source>
        <dbReference type="PROSITE" id="PS50011"/>
    </source>
</evidence>
<gene>
    <name evidence="2" type="ORF">H109_08008</name>
</gene>
<dbReference type="InterPro" id="IPR011009">
    <property type="entry name" value="Kinase-like_dom_sf"/>
</dbReference>
<protein>
    <recommendedName>
        <fullName evidence="1">Protein kinase domain-containing protein</fullName>
    </recommendedName>
</protein>
<dbReference type="GO" id="GO:0005524">
    <property type="term" value="F:ATP binding"/>
    <property type="evidence" value="ECO:0007669"/>
    <property type="project" value="InterPro"/>
</dbReference>
<dbReference type="OrthoDB" id="4170704at2759"/>
<name>A0A059IWQ1_TRIIM</name>
<proteinExistence type="predicted"/>
<dbReference type="Gene3D" id="1.10.510.10">
    <property type="entry name" value="Transferase(Phosphotransferase) domain 1"/>
    <property type="match status" value="1"/>
</dbReference>
<accession>A0A059IWQ1</accession>
<dbReference type="AlphaFoldDB" id="A0A059IWQ1"/>
<organism evidence="2 3">
    <name type="scientific">Trichophyton interdigitale (strain MR816)</name>
    <dbReference type="NCBI Taxonomy" id="1215338"/>
    <lineage>
        <taxon>Eukaryota</taxon>
        <taxon>Fungi</taxon>
        <taxon>Dikarya</taxon>
        <taxon>Ascomycota</taxon>
        <taxon>Pezizomycotina</taxon>
        <taxon>Eurotiomycetes</taxon>
        <taxon>Eurotiomycetidae</taxon>
        <taxon>Onygenales</taxon>
        <taxon>Arthrodermataceae</taxon>
        <taxon>Trichophyton</taxon>
    </lineage>
</organism>
<feature type="domain" description="Protein kinase" evidence="1">
    <location>
        <begin position="1"/>
        <end position="209"/>
    </location>
</feature>
<dbReference type="PROSITE" id="PS50011">
    <property type="entry name" value="PROTEIN_KINASE_DOM"/>
    <property type="match status" value="1"/>
</dbReference>
<keyword evidence="3" id="KW-1185">Reference proteome</keyword>
<dbReference type="GO" id="GO:0004672">
    <property type="term" value="F:protein kinase activity"/>
    <property type="evidence" value="ECO:0007669"/>
    <property type="project" value="InterPro"/>
</dbReference>
<comment type="caution">
    <text evidence="2">The sequence shown here is derived from an EMBL/GenBank/DDBJ whole genome shotgun (WGS) entry which is preliminary data.</text>
</comment>
<evidence type="ECO:0000313" key="2">
    <source>
        <dbReference type="EMBL" id="KDB20040.1"/>
    </source>
</evidence>
<dbReference type="InterPro" id="IPR000719">
    <property type="entry name" value="Prot_kinase_dom"/>
</dbReference>
<reference evidence="2 3" key="1">
    <citation type="submission" date="2014-02" db="EMBL/GenBank/DDBJ databases">
        <title>The Genome Sequence of Trichophyton interdigitale MR816.</title>
        <authorList>
            <consortium name="The Broad Institute Genomics Platform"/>
            <person name="Cuomo C.A."/>
            <person name="White T.C."/>
            <person name="Graser Y."/>
            <person name="Martinez-Rossi N."/>
            <person name="Heitman J."/>
            <person name="Young S.K."/>
            <person name="Zeng Q."/>
            <person name="Gargeya S."/>
            <person name="Abouelleil A."/>
            <person name="Alvarado L."/>
            <person name="Chapman S.B."/>
            <person name="Gainer-Dewar J."/>
            <person name="Goldberg J."/>
            <person name="Griggs A."/>
            <person name="Gujja S."/>
            <person name="Hansen M."/>
            <person name="Howarth C."/>
            <person name="Imamovic A."/>
            <person name="Larimer J."/>
            <person name="Martinez D."/>
            <person name="Murphy C."/>
            <person name="Pearson M.D."/>
            <person name="Persinoti G."/>
            <person name="Poon T."/>
            <person name="Priest M."/>
            <person name="Roberts A.D."/>
            <person name="Saif S."/>
            <person name="Shea T.D."/>
            <person name="Sykes S.N."/>
            <person name="Wortman J."/>
            <person name="Nusbaum C."/>
            <person name="Birren B."/>
        </authorList>
    </citation>
    <scope>NUCLEOTIDE SEQUENCE [LARGE SCALE GENOMIC DNA]</scope>
    <source>
        <strain evidence="2 3">MR816</strain>
    </source>
</reference>
<dbReference type="SMART" id="SM00220">
    <property type="entry name" value="S_TKc"/>
    <property type="match status" value="1"/>
</dbReference>
<dbReference type="Proteomes" id="UP000024533">
    <property type="component" value="Unassembled WGS sequence"/>
</dbReference>
<dbReference type="Pfam" id="PF00069">
    <property type="entry name" value="Pkinase"/>
    <property type="match status" value="1"/>
</dbReference>
<evidence type="ECO:0000313" key="3">
    <source>
        <dbReference type="Proteomes" id="UP000024533"/>
    </source>
</evidence>
<dbReference type="STRING" id="1215338.A0A059IWQ1"/>
<dbReference type="SUPFAM" id="SSF56112">
    <property type="entry name" value="Protein kinase-like (PK-like)"/>
    <property type="match status" value="1"/>
</dbReference>
<dbReference type="EMBL" id="AOKY01000947">
    <property type="protein sequence ID" value="KDB20040.1"/>
    <property type="molecule type" value="Genomic_DNA"/>
</dbReference>
<sequence length="300" mass="33211">MRNELENLERFRGVSNIVQVARIAVDIDPYKTSPTGEQVVIGTLLQFYSGGSLQRALGDGSISGYHWEKWALQIGTALRLFHAAGRTHMDIKSSNIVLDGKGNAILIDISGIGGTTHEWRAPEIRDEISPLDLPFEVRRLNDVWAYGKLLSEIASHAGSSPHATILEQVARCLMRDDTMTRIGLSEAMSRLEAVRTRTRLNVILVEPTIGSGTFGASLAGVRTRSARRGIFCGYPFTYFFAALRIAARVFETLVIVAAIMDPYSEAAHSEEIVLYNMKGKVLNFCVVWVSKKHKTASFRL</sequence>